<dbReference type="Pfam" id="PF04054">
    <property type="entry name" value="Not1"/>
    <property type="match status" value="1"/>
</dbReference>
<dbReference type="InParanoid" id="A0A168RST2"/>
<feature type="domain" description="CCR4-Not complex component Not1 C-terminal" evidence="2">
    <location>
        <begin position="437"/>
        <end position="790"/>
    </location>
</feature>
<dbReference type="PANTHER" id="PTHR13162:SF8">
    <property type="entry name" value="CCR4-NOT TRANSCRIPTION COMPLEX SUBUNIT 1"/>
    <property type="match status" value="1"/>
</dbReference>
<dbReference type="GO" id="GO:0000932">
    <property type="term" value="C:P-body"/>
    <property type="evidence" value="ECO:0007669"/>
    <property type="project" value="TreeGrafter"/>
</dbReference>
<dbReference type="PANTHER" id="PTHR13162">
    <property type="entry name" value="CCR4-NOT TRANSCRIPTION COMPLEX"/>
    <property type="match status" value="1"/>
</dbReference>
<dbReference type="GO" id="GO:0000288">
    <property type="term" value="P:nuclear-transcribed mRNA catabolic process, deadenylation-dependent decay"/>
    <property type="evidence" value="ECO:0007669"/>
    <property type="project" value="TreeGrafter"/>
</dbReference>
<evidence type="ECO:0000259" key="3">
    <source>
        <dbReference type="Pfam" id="PF25097"/>
    </source>
</evidence>
<protein>
    <submittedName>
        <fullName evidence="4">Uncharacterized protein</fullName>
    </submittedName>
</protein>
<accession>A0A168RST2</accession>
<dbReference type="Pfam" id="PF25097">
    <property type="entry name" value="ARM_Cnot1"/>
    <property type="match status" value="1"/>
</dbReference>
<proteinExistence type="predicted"/>
<dbReference type="GO" id="GO:0060090">
    <property type="term" value="F:molecular adaptor activity"/>
    <property type="evidence" value="ECO:0007669"/>
    <property type="project" value="TreeGrafter"/>
</dbReference>
<dbReference type="InterPro" id="IPR040398">
    <property type="entry name" value="Not1"/>
</dbReference>
<dbReference type="InterPro" id="IPR055454">
    <property type="entry name" value="CNOT1-like_NOT1_connector"/>
</dbReference>
<dbReference type="AlphaFoldDB" id="A0A168RST2"/>
<sequence>MKLYEMFAQKSSASSSQPSTAAIDQSNLSGSSNINNKSLPRGSPNSHHNFPPHLSDFLNSPPNAPTNDLVAAKLEVRDDRSFTLNTVMEGLGSGGTCCLEKQMLVELDRLIQHSGIITFSLLPPNHDICLVMRQIPLLISQSLHPQQTMLTFVEKIIYMLYKSNTTLALEAYTVFLQSLFDTAPEVGREALLWLVYADDERKFNPSVIAMLIRCQILPLEEFDIQLAKLIQAKADLASEFAADLVRICLLTPNPMTNLENHILTVTTLRQQFLSGESSPRVTSFIQDLKERVDNVYPSIKLPHINCLELRLLLAEWNQLSQYPIVNDTLLGGIVKRILSATKDNDGKCFFLRMGTETCVQHYMMGKPKAIQYVDALAKLMTFMVALEDSPKQQSKMVGHIISVIVLVLAQYHESMGPHFNQKPFFRLLSMVFTELSKSRVKAIDASVLSCFSDALYTLQPLQFPGFAFSWLQLVSHRMLLPQLLAKNDRSGWKVYQKLILCLLKFLGPLLENQALQTATKAFYHGTLRLLVVLLHDFPEFLCDYYMVFVQVIPHTCIQLRNMVLSAFPLVMHFPDPLTPDLCLGLLPECKEDPSIAMSFASILTEQHFNVKLDHFIQHDTSSFYQEALDFVTTTTTRKHSASPHEDEEEKDHLKLQHVREDALNALVLYTATHVIHVPLESNPAIKLYMYLVNHMSRQGSYLVLSAMADHLRYPNSHTQFFSQAILYLFQEMSQQTKEQITRILLERLIVNRPHPWGLLATFIGLIKEPNFWEHSFVRSSPEIERLFDNVARSIKRLS</sequence>
<dbReference type="EMBL" id="LT554740">
    <property type="protein sequence ID" value="SAM07340.1"/>
    <property type="molecule type" value="Genomic_DNA"/>
</dbReference>
<dbReference type="GO" id="GO:0030015">
    <property type="term" value="C:CCR4-NOT core complex"/>
    <property type="evidence" value="ECO:0007669"/>
    <property type="project" value="InterPro"/>
</dbReference>
<name>A0A168RST2_ABSGL</name>
<dbReference type="Proteomes" id="UP000078561">
    <property type="component" value="Unassembled WGS sequence"/>
</dbReference>
<evidence type="ECO:0000313" key="5">
    <source>
        <dbReference type="Proteomes" id="UP000078561"/>
    </source>
</evidence>
<evidence type="ECO:0000256" key="1">
    <source>
        <dbReference type="SAM" id="MobiDB-lite"/>
    </source>
</evidence>
<reference evidence="4" key="1">
    <citation type="submission" date="2016-04" db="EMBL/GenBank/DDBJ databases">
        <authorList>
            <person name="Evans L.H."/>
            <person name="Alamgir A."/>
            <person name="Owens N."/>
            <person name="Weber N.D."/>
            <person name="Virtaneva K."/>
            <person name="Barbian K."/>
            <person name="Babar A."/>
            <person name="Rosenke K."/>
        </authorList>
    </citation>
    <scope>NUCLEOTIDE SEQUENCE [LARGE SCALE GENOMIC DNA]</scope>
    <source>
        <strain evidence="4">CBS 101.48</strain>
    </source>
</reference>
<dbReference type="OMA" id="HDICLLM"/>
<keyword evidence="5" id="KW-1185">Reference proteome</keyword>
<evidence type="ECO:0000259" key="2">
    <source>
        <dbReference type="Pfam" id="PF04054"/>
    </source>
</evidence>
<dbReference type="InterPro" id="IPR007196">
    <property type="entry name" value="CCR4-Not_Not1_C"/>
</dbReference>
<feature type="compositionally biased region" description="Polar residues" evidence="1">
    <location>
        <begin position="23"/>
        <end position="48"/>
    </location>
</feature>
<dbReference type="Gene3D" id="1.25.40.790">
    <property type="match status" value="1"/>
</dbReference>
<gene>
    <name evidence="4" type="primary">ABSGL_12981.1 scaffold 13554</name>
</gene>
<feature type="domain" description="CCR4-NOT transcription complex subunit 1-like NOT1 connector" evidence="3">
    <location>
        <begin position="106"/>
        <end position="256"/>
    </location>
</feature>
<dbReference type="CDD" id="cd20710">
    <property type="entry name" value="NOT1_connector"/>
    <property type="match status" value="1"/>
</dbReference>
<dbReference type="STRING" id="4829.A0A168RST2"/>
<dbReference type="OrthoDB" id="1933107at2759"/>
<feature type="region of interest" description="Disordered" evidence="1">
    <location>
        <begin position="7"/>
        <end position="62"/>
    </location>
</feature>
<dbReference type="Gene3D" id="1.25.40.800">
    <property type="match status" value="1"/>
</dbReference>
<feature type="compositionally biased region" description="Low complexity" evidence="1">
    <location>
        <begin position="8"/>
        <end position="22"/>
    </location>
</feature>
<evidence type="ECO:0000313" key="4">
    <source>
        <dbReference type="EMBL" id="SAM07340.1"/>
    </source>
</evidence>
<dbReference type="GO" id="GO:0017148">
    <property type="term" value="P:negative regulation of translation"/>
    <property type="evidence" value="ECO:0007669"/>
    <property type="project" value="InterPro"/>
</dbReference>
<organism evidence="4">
    <name type="scientific">Absidia glauca</name>
    <name type="common">Pin mould</name>
    <dbReference type="NCBI Taxonomy" id="4829"/>
    <lineage>
        <taxon>Eukaryota</taxon>
        <taxon>Fungi</taxon>
        <taxon>Fungi incertae sedis</taxon>
        <taxon>Mucoromycota</taxon>
        <taxon>Mucoromycotina</taxon>
        <taxon>Mucoromycetes</taxon>
        <taxon>Mucorales</taxon>
        <taxon>Cunninghamellaceae</taxon>
        <taxon>Absidia</taxon>
    </lineage>
</organism>